<dbReference type="InterPro" id="IPR025711">
    <property type="entry name" value="PepSY"/>
</dbReference>
<evidence type="ECO:0000313" key="4">
    <source>
        <dbReference type="Proteomes" id="UP000184206"/>
    </source>
</evidence>
<dbReference type="Proteomes" id="UP000184206">
    <property type="component" value="Unassembled WGS sequence"/>
</dbReference>
<dbReference type="STRING" id="1123231.SAMN02745189_01958"/>
<feature type="domain" description="PepSY" evidence="2">
    <location>
        <begin position="53"/>
        <end position="104"/>
    </location>
</feature>
<feature type="chain" id="PRO_5012906970" evidence="1">
    <location>
        <begin position="28"/>
        <end position="349"/>
    </location>
</feature>
<dbReference type="AlphaFoldDB" id="A0A1M7HX46"/>
<dbReference type="PROSITE" id="PS51257">
    <property type="entry name" value="PROKAR_LIPOPROTEIN"/>
    <property type="match status" value="1"/>
</dbReference>
<dbReference type="Pfam" id="PF03413">
    <property type="entry name" value="PepSY"/>
    <property type="match status" value="4"/>
</dbReference>
<evidence type="ECO:0000313" key="3">
    <source>
        <dbReference type="EMBL" id="SHM33064.1"/>
    </source>
</evidence>
<feature type="domain" description="PepSY" evidence="2">
    <location>
        <begin position="290"/>
        <end position="346"/>
    </location>
</feature>
<protein>
    <submittedName>
        <fullName evidence="3">Uncharacterized membrane protein YkoI</fullName>
    </submittedName>
</protein>
<proteinExistence type="predicted"/>
<keyword evidence="1" id="KW-0732">Signal</keyword>
<feature type="domain" description="PepSY" evidence="2">
    <location>
        <begin position="214"/>
        <end position="267"/>
    </location>
</feature>
<reference evidence="3 4" key="1">
    <citation type="submission" date="2016-11" db="EMBL/GenBank/DDBJ databases">
        <authorList>
            <person name="Jaros S."/>
            <person name="Januszkiewicz K."/>
            <person name="Wedrychowicz H."/>
        </authorList>
    </citation>
    <scope>NUCLEOTIDE SEQUENCE [LARGE SCALE GENOMIC DNA]</scope>
    <source>
        <strain evidence="3 4">DSM 16010</strain>
    </source>
</reference>
<feature type="signal peptide" evidence="1">
    <location>
        <begin position="1"/>
        <end position="27"/>
    </location>
</feature>
<name>A0A1M7HX46_9BACL</name>
<dbReference type="EMBL" id="FRCF01000009">
    <property type="protein sequence ID" value="SHM33064.1"/>
    <property type="molecule type" value="Genomic_DNA"/>
</dbReference>
<evidence type="ECO:0000259" key="2">
    <source>
        <dbReference type="Pfam" id="PF03413"/>
    </source>
</evidence>
<feature type="domain" description="PepSY" evidence="2">
    <location>
        <begin position="137"/>
        <end position="192"/>
    </location>
</feature>
<dbReference type="Gene3D" id="3.10.450.40">
    <property type="match status" value="4"/>
</dbReference>
<dbReference type="RefSeq" id="WP_072710391.1">
    <property type="nucleotide sequence ID" value="NZ_FRCF01000009.1"/>
</dbReference>
<sequence>MKFYKNTLLAGSLSAALVLGACSTANASDDMEWENADNAGVAIVKTGETSEFKYSVQDAVDMAAERFEGSVTDVELDGDDGEYYYEIEMKNGEDEYDVEINAEDLSIKEEETDREAKSDEVDGAQTDAAEVTDGGYIGMDEAVKIAKDEAGGGEVDEKEFDRDDNEYEIDVLKDGAKYEVEINATTGDVKDVEVGKKEGRHTSDEETVTDSGFIGMDEAVKVAKDKVGGGDVHEKAFDRDDNEYEIDIFYDGSKYEVEINATTGEVKDIDQENESGGNYTNNIKLDGDFISSEEAIEAALEAVGGGTVAEWDLDKEDDEYDIEIDYNGSEYEVEINATTGEVLDVEKDD</sequence>
<evidence type="ECO:0000256" key="1">
    <source>
        <dbReference type="SAM" id="SignalP"/>
    </source>
</evidence>
<organism evidence="3 4">
    <name type="scientific">Lacicoccus alkaliphilus DSM 16010</name>
    <dbReference type="NCBI Taxonomy" id="1123231"/>
    <lineage>
        <taxon>Bacteria</taxon>
        <taxon>Bacillati</taxon>
        <taxon>Bacillota</taxon>
        <taxon>Bacilli</taxon>
        <taxon>Bacillales</taxon>
        <taxon>Salinicoccaceae</taxon>
        <taxon>Lacicoccus</taxon>
    </lineage>
</organism>
<keyword evidence="4" id="KW-1185">Reference proteome</keyword>
<gene>
    <name evidence="3" type="ORF">SAMN02745189_01958</name>
</gene>
<dbReference type="OrthoDB" id="2389229at2"/>
<accession>A0A1M7HX46</accession>